<name>A0ABT6AVB0_9BURK</name>
<proteinExistence type="predicted"/>
<accession>A0ABT6AVB0</accession>
<sequence>MPFIIAGLALIGALIYGAIQLYMTVSAALGAFAGAAAVLFCAAVLGGLMAGMVRRYRAIHGVTVKGERILSLARPWGSIRIDAEQKRGALDVGGAQARFIFADIESAEPLAKDGKWALGLHLAHHAQGDWHFPMKDRKEAQRWAKIFSLAATQKL</sequence>
<gene>
    <name evidence="2" type="ORF">P3W85_26775</name>
</gene>
<keyword evidence="3" id="KW-1185">Reference proteome</keyword>
<keyword evidence="1" id="KW-1133">Transmembrane helix</keyword>
<reference evidence="2 3" key="1">
    <citation type="submission" date="2023-03" db="EMBL/GenBank/DDBJ databases">
        <title>Draft assemblies of triclosan tolerant bacteria isolated from returned activated sludge.</title>
        <authorList>
            <person name="Van Hamelsveld S."/>
        </authorList>
    </citation>
    <scope>NUCLEOTIDE SEQUENCE [LARGE SCALE GENOMIC DNA]</scope>
    <source>
        <strain evidence="2 3">GW210010_S58</strain>
    </source>
</reference>
<dbReference type="EMBL" id="JARJLM010000445">
    <property type="protein sequence ID" value="MDF3836530.1"/>
    <property type="molecule type" value="Genomic_DNA"/>
</dbReference>
<feature type="transmembrane region" description="Helical" evidence="1">
    <location>
        <begin position="27"/>
        <end position="50"/>
    </location>
</feature>
<evidence type="ECO:0000313" key="3">
    <source>
        <dbReference type="Proteomes" id="UP001216674"/>
    </source>
</evidence>
<dbReference type="Proteomes" id="UP001216674">
    <property type="component" value="Unassembled WGS sequence"/>
</dbReference>
<evidence type="ECO:0000256" key="1">
    <source>
        <dbReference type="SAM" id="Phobius"/>
    </source>
</evidence>
<protein>
    <submittedName>
        <fullName evidence="2">Uncharacterized protein</fullName>
    </submittedName>
</protein>
<keyword evidence="1" id="KW-0812">Transmembrane</keyword>
<keyword evidence="1" id="KW-0472">Membrane</keyword>
<evidence type="ECO:0000313" key="2">
    <source>
        <dbReference type="EMBL" id="MDF3836530.1"/>
    </source>
</evidence>
<organism evidence="2 3">
    <name type="scientific">Cupriavidus basilensis</name>
    <dbReference type="NCBI Taxonomy" id="68895"/>
    <lineage>
        <taxon>Bacteria</taxon>
        <taxon>Pseudomonadati</taxon>
        <taxon>Pseudomonadota</taxon>
        <taxon>Betaproteobacteria</taxon>
        <taxon>Burkholderiales</taxon>
        <taxon>Burkholderiaceae</taxon>
        <taxon>Cupriavidus</taxon>
    </lineage>
</organism>
<comment type="caution">
    <text evidence="2">The sequence shown here is derived from an EMBL/GenBank/DDBJ whole genome shotgun (WGS) entry which is preliminary data.</text>
</comment>
<dbReference type="RefSeq" id="WP_017227000.1">
    <property type="nucleotide sequence ID" value="NZ_JARJLM010000445.1"/>
</dbReference>